<dbReference type="SUPFAM" id="SSF52266">
    <property type="entry name" value="SGNH hydrolase"/>
    <property type="match status" value="1"/>
</dbReference>
<comment type="caution">
    <text evidence="3">The sequence shown here is derived from an EMBL/GenBank/DDBJ whole genome shotgun (WGS) entry which is preliminary data.</text>
</comment>
<dbReference type="InterPro" id="IPR036514">
    <property type="entry name" value="SGNH_hydro_sf"/>
</dbReference>
<evidence type="ECO:0000313" key="3">
    <source>
        <dbReference type="EMBL" id="TYP87231.1"/>
    </source>
</evidence>
<keyword evidence="1" id="KW-0472">Membrane</keyword>
<gene>
    <name evidence="3" type="ORF">BD833_107171</name>
</gene>
<dbReference type="InterPro" id="IPR013830">
    <property type="entry name" value="SGNH_hydro"/>
</dbReference>
<accession>A0A5S5CTU9</accession>
<feature type="domain" description="SGNH hydrolase-type esterase" evidence="2">
    <location>
        <begin position="66"/>
        <end position="228"/>
    </location>
</feature>
<dbReference type="Proteomes" id="UP000322499">
    <property type="component" value="Unassembled WGS sequence"/>
</dbReference>
<dbReference type="EMBL" id="VNHW01000007">
    <property type="protein sequence ID" value="TYP87231.1"/>
    <property type="molecule type" value="Genomic_DNA"/>
</dbReference>
<evidence type="ECO:0000256" key="1">
    <source>
        <dbReference type="SAM" id="Phobius"/>
    </source>
</evidence>
<evidence type="ECO:0000259" key="2">
    <source>
        <dbReference type="Pfam" id="PF13472"/>
    </source>
</evidence>
<proteinExistence type="predicted"/>
<name>A0A5S5CTU9_9ACTN</name>
<keyword evidence="1" id="KW-0812">Transmembrane</keyword>
<evidence type="ECO:0000313" key="4">
    <source>
        <dbReference type="Proteomes" id="UP000322499"/>
    </source>
</evidence>
<protein>
    <submittedName>
        <fullName evidence="3">Lysophospholipase L1-like esterase</fullName>
    </submittedName>
</protein>
<dbReference type="AlphaFoldDB" id="A0A5S5CTU9"/>
<dbReference type="Pfam" id="PF13472">
    <property type="entry name" value="Lipase_GDSL_2"/>
    <property type="match status" value="1"/>
</dbReference>
<organism evidence="3 4">
    <name type="scientific">Blastococcus xanthinilyticus</name>
    <dbReference type="NCBI Taxonomy" id="1564164"/>
    <lineage>
        <taxon>Bacteria</taxon>
        <taxon>Bacillati</taxon>
        <taxon>Actinomycetota</taxon>
        <taxon>Actinomycetes</taxon>
        <taxon>Geodermatophilales</taxon>
        <taxon>Geodermatophilaceae</taxon>
        <taxon>Blastococcus</taxon>
    </lineage>
</organism>
<dbReference type="RefSeq" id="WP_166533490.1">
    <property type="nucleotide sequence ID" value="NZ_VNHW01000007.1"/>
</dbReference>
<keyword evidence="4" id="KW-1185">Reference proteome</keyword>
<keyword evidence="1" id="KW-1133">Transmembrane helix</keyword>
<dbReference type="Gene3D" id="3.40.50.1110">
    <property type="entry name" value="SGNH hydrolase"/>
    <property type="match status" value="1"/>
</dbReference>
<reference evidence="3 4" key="1">
    <citation type="submission" date="2019-07" db="EMBL/GenBank/DDBJ databases">
        <title>Genomic Encyclopedia of Archaeal and Bacterial Type Strains, Phase II (KMG-II): from individual species to whole genera.</title>
        <authorList>
            <person name="Goeker M."/>
        </authorList>
    </citation>
    <scope>NUCLEOTIDE SEQUENCE [LARGE SCALE GENOMIC DNA]</scope>
    <source>
        <strain evidence="3 4">DSM 46842</strain>
    </source>
</reference>
<dbReference type="CDD" id="cd00229">
    <property type="entry name" value="SGNH_hydrolase"/>
    <property type="match status" value="1"/>
</dbReference>
<feature type="transmembrane region" description="Helical" evidence="1">
    <location>
        <begin position="12"/>
        <end position="31"/>
    </location>
</feature>
<sequence>MVGGLPPTPRWAWVVMALSVVVVGALAYLIVNRPPPPGFTASASAGTTAGGAEATAEPENLRVLVVGDGTTAAPEGTAGWPQLVGEAIAASGERTVEVQVAAADGSGYLVAPPDGSTFAQLAEGAGGNWDVVVFAGSRNDNAAAPDVQAAAQAAFDAARAASPEADLLAVGPAWPTIPAPGYVQTNRDAVSAAAEAAGVPFVDPIAGAWLTDPARIGPDGETPTQDGQQFLADQLLPRIEELAPAGG</sequence>